<evidence type="ECO:0000313" key="2">
    <source>
        <dbReference type="EMBL" id="OHA67481.1"/>
    </source>
</evidence>
<evidence type="ECO:0000256" key="1">
    <source>
        <dbReference type="SAM" id="Phobius"/>
    </source>
</evidence>
<name>A0A1G2R5W5_9BACT</name>
<dbReference type="AlphaFoldDB" id="A0A1G2R5W5"/>
<protein>
    <recommendedName>
        <fullName evidence="4">PrgI family protein</fullName>
    </recommendedName>
</protein>
<proteinExistence type="predicted"/>
<evidence type="ECO:0000313" key="3">
    <source>
        <dbReference type="Proteomes" id="UP000176901"/>
    </source>
</evidence>
<sequence>MRFQVPQFIEREARIIGPFTFKQSAYLGIPVAIAFFLYFLAPFFVFIFSAVILLSFGFLFAFVSVGGRSFPTILLNFLHFTAGPKTYIWKKGLPADLSAKALASAEASSSLEEGIQKPKVKLVKESKIKTLATHVETNK</sequence>
<evidence type="ECO:0008006" key="4">
    <source>
        <dbReference type="Google" id="ProtNLM"/>
    </source>
</evidence>
<dbReference type="STRING" id="1802451.A3C82_01155"/>
<gene>
    <name evidence="2" type="ORF">A3C82_01155</name>
</gene>
<accession>A0A1G2R5W5</accession>
<dbReference type="EMBL" id="MHTW01000011">
    <property type="protein sequence ID" value="OHA67481.1"/>
    <property type="molecule type" value="Genomic_DNA"/>
</dbReference>
<reference evidence="2 3" key="1">
    <citation type="journal article" date="2016" name="Nat. Commun.">
        <title>Thousands of microbial genomes shed light on interconnected biogeochemical processes in an aquifer system.</title>
        <authorList>
            <person name="Anantharaman K."/>
            <person name="Brown C.T."/>
            <person name="Hug L.A."/>
            <person name="Sharon I."/>
            <person name="Castelle C.J."/>
            <person name="Probst A.J."/>
            <person name="Thomas B.C."/>
            <person name="Singh A."/>
            <person name="Wilkins M.J."/>
            <person name="Karaoz U."/>
            <person name="Brodie E.L."/>
            <person name="Williams K.H."/>
            <person name="Hubbard S.S."/>
            <person name="Banfield J.F."/>
        </authorList>
    </citation>
    <scope>NUCLEOTIDE SEQUENCE [LARGE SCALE GENOMIC DNA]</scope>
</reference>
<keyword evidence="1" id="KW-0812">Transmembrane</keyword>
<feature type="transmembrane region" description="Helical" evidence="1">
    <location>
        <begin position="21"/>
        <end position="40"/>
    </location>
</feature>
<comment type="caution">
    <text evidence="2">The sequence shown here is derived from an EMBL/GenBank/DDBJ whole genome shotgun (WGS) entry which is preliminary data.</text>
</comment>
<keyword evidence="1" id="KW-0472">Membrane</keyword>
<organism evidence="2 3">
    <name type="scientific">Candidatus Wildermuthbacteria bacterium RIFCSPHIGHO2_02_FULL_47_12</name>
    <dbReference type="NCBI Taxonomy" id="1802451"/>
    <lineage>
        <taxon>Bacteria</taxon>
        <taxon>Candidatus Wildermuthiibacteriota</taxon>
    </lineage>
</organism>
<dbReference type="Proteomes" id="UP000176901">
    <property type="component" value="Unassembled WGS sequence"/>
</dbReference>
<keyword evidence="1" id="KW-1133">Transmembrane helix</keyword>